<feature type="transmembrane region" description="Helical" evidence="1">
    <location>
        <begin position="51"/>
        <end position="70"/>
    </location>
</feature>
<keyword evidence="1" id="KW-1133">Transmembrane helix</keyword>
<dbReference type="Proteomes" id="UP000289555">
    <property type="component" value="Chromosome"/>
</dbReference>
<organism evidence="3 4">
    <name type="scientific">Vreelandella olivaria</name>
    <dbReference type="NCBI Taxonomy" id="390919"/>
    <lineage>
        <taxon>Bacteria</taxon>
        <taxon>Pseudomonadati</taxon>
        <taxon>Pseudomonadota</taxon>
        <taxon>Gammaproteobacteria</taxon>
        <taxon>Oceanospirillales</taxon>
        <taxon>Halomonadaceae</taxon>
        <taxon>Vreelandella</taxon>
    </lineage>
</organism>
<proteinExistence type="predicted"/>
<sequence>MERRSPETALIPALQLLSYILIALGALFMAFKAGSLPASRWEPMSAGTFPQIIFFSIVILCGMAILFEFSKHGLPRTAFYIAWRRFTALKAVIINLVLFTVYMVAMPIAGFIISTFYTCLLHSFTSLPESLIP</sequence>
<dbReference type="Pfam" id="PF07331">
    <property type="entry name" value="TctB"/>
    <property type="match status" value="1"/>
</dbReference>
<evidence type="ECO:0000313" key="4">
    <source>
        <dbReference type="Proteomes" id="UP000289555"/>
    </source>
</evidence>
<evidence type="ECO:0000256" key="1">
    <source>
        <dbReference type="SAM" id="Phobius"/>
    </source>
</evidence>
<feature type="transmembrane region" description="Helical" evidence="1">
    <location>
        <begin position="9"/>
        <end position="31"/>
    </location>
</feature>
<dbReference type="EMBL" id="AP019416">
    <property type="protein sequence ID" value="BBI49148.1"/>
    <property type="molecule type" value="Genomic_DNA"/>
</dbReference>
<keyword evidence="4" id="KW-1185">Reference proteome</keyword>
<reference evidence="4" key="1">
    <citation type="journal article" date="2019" name="Microbiol. Resour. Announc.">
        <title>Complete Genome Sequence of Halomonas olivaria, a Moderately Halophilic Bacterium Isolated from Olive Processing Effluents, Obtained by Nanopore Sequencing.</title>
        <authorList>
            <person name="Nagata S."/>
            <person name="Ii K.M."/>
            <person name="Tsukimi T."/>
            <person name="Miura M.C."/>
            <person name="Galipon J."/>
            <person name="Arakawa K."/>
        </authorList>
    </citation>
    <scope>NUCLEOTIDE SEQUENCE [LARGE SCALE GENOMIC DNA]</scope>
    <source>
        <strain evidence="4">TYRC17</strain>
    </source>
</reference>
<gene>
    <name evidence="3" type="ORF">HORIV_15690</name>
</gene>
<evidence type="ECO:0000313" key="3">
    <source>
        <dbReference type="EMBL" id="BBI49148.1"/>
    </source>
</evidence>
<feature type="transmembrane region" description="Helical" evidence="1">
    <location>
        <begin position="91"/>
        <end position="117"/>
    </location>
</feature>
<name>A0ABN5WQC1_9GAMM</name>
<keyword evidence="1" id="KW-0812">Transmembrane</keyword>
<dbReference type="InterPro" id="IPR009936">
    <property type="entry name" value="DUF1468"/>
</dbReference>
<evidence type="ECO:0000259" key="2">
    <source>
        <dbReference type="Pfam" id="PF07331"/>
    </source>
</evidence>
<protein>
    <recommendedName>
        <fullName evidence="2">DUF1468 domain-containing protein</fullName>
    </recommendedName>
</protein>
<keyword evidence="1" id="KW-0472">Membrane</keyword>
<feature type="domain" description="DUF1468" evidence="2">
    <location>
        <begin position="17"/>
        <end position="120"/>
    </location>
</feature>
<accession>A0ABN5WQC1</accession>